<reference evidence="1 2" key="1">
    <citation type="submission" date="2020-10" db="EMBL/GenBank/DDBJ databases">
        <title>Sequencing the genomes of 1000 actinobacteria strains.</title>
        <authorList>
            <person name="Klenk H.-P."/>
        </authorList>
    </citation>
    <scope>NUCLEOTIDE SEQUENCE [LARGE SCALE GENOMIC DNA]</scope>
    <source>
        <strain evidence="1 2">DSM 41803</strain>
    </source>
</reference>
<accession>A0A8I0PEX9</accession>
<dbReference type="Proteomes" id="UP000629287">
    <property type="component" value="Unassembled WGS sequence"/>
</dbReference>
<gene>
    <name evidence="1" type="ORF">H4687_009026</name>
</gene>
<evidence type="ECO:0000313" key="1">
    <source>
        <dbReference type="EMBL" id="MBE1602897.1"/>
    </source>
</evidence>
<protein>
    <submittedName>
        <fullName evidence="1">Uncharacterized protein</fullName>
    </submittedName>
</protein>
<comment type="caution">
    <text evidence="1">The sequence shown here is derived from an EMBL/GenBank/DDBJ whole genome shotgun (WGS) entry which is preliminary data.</text>
</comment>
<dbReference type="GeneID" id="86833423"/>
<name>A0A8I0PEX9_9ACTN</name>
<organism evidence="1 2">
    <name type="scientific">Streptomyces stelliscabiei</name>
    <dbReference type="NCBI Taxonomy" id="146820"/>
    <lineage>
        <taxon>Bacteria</taxon>
        <taxon>Bacillati</taxon>
        <taxon>Actinomycetota</taxon>
        <taxon>Actinomycetes</taxon>
        <taxon>Kitasatosporales</taxon>
        <taxon>Streptomycetaceae</taxon>
        <taxon>Streptomyces</taxon>
    </lineage>
</organism>
<evidence type="ECO:0000313" key="2">
    <source>
        <dbReference type="Proteomes" id="UP000629287"/>
    </source>
</evidence>
<dbReference type="RefSeq" id="WP_159026210.1">
    <property type="nucleotide sequence ID" value="NZ_JADBGF010000001.1"/>
</dbReference>
<dbReference type="AlphaFoldDB" id="A0A8I0PEX9"/>
<keyword evidence="2" id="KW-1185">Reference proteome</keyword>
<dbReference type="EMBL" id="JADBGF010000001">
    <property type="protein sequence ID" value="MBE1602897.1"/>
    <property type="molecule type" value="Genomic_DNA"/>
</dbReference>
<sequence length="166" mass="18588">MRTPVFELHIRPMFRATDRDHMSDAFDLWDYDAVVAQADDILGRLKSNMPPGSHGGLWPEEWIELFTRWKDGPRKRLELGAATYTFDQTATSVTIKAAGTLPAAGSKAWLQLDSETDTAKTYVLYVEQPDVPVTGTPPAFNAKERYSATDTRSVFVRDATGVQQLH</sequence>
<proteinExistence type="predicted"/>